<dbReference type="GO" id="GO:0003677">
    <property type="term" value="F:DNA binding"/>
    <property type="evidence" value="ECO:0007669"/>
    <property type="project" value="UniProtKB-KW"/>
</dbReference>
<keyword evidence="1" id="KW-0805">Transcription regulation</keyword>
<dbReference type="GO" id="GO:0003700">
    <property type="term" value="F:DNA-binding transcription factor activity"/>
    <property type="evidence" value="ECO:0007669"/>
    <property type="project" value="InterPro"/>
</dbReference>
<dbReference type="SMART" id="SM00420">
    <property type="entry name" value="HTH_DEOR"/>
    <property type="match status" value="1"/>
</dbReference>
<proteinExistence type="predicted"/>
<organism evidence="5 6">
    <name type="scientific">Streptococcus varani</name>
    <dbReference type="NCBI Taxonomy" id="1608583"/>
    <lineage>
        <taxon>Bacteria</taxon>
        <taxon>Bacillati</taxon>
        <taxon>Bacillota</taxon>
        <taxon>Bacilli</taxon>
        <taxon>Lactobacillales</taxon>
        <taxon>Streptococcaceae</taxon>
        <taxon>Streptococcus</taxon>
    </lineage>
</organism>
<keyword evidence="6" id="KW-1185">Reference proteome</keyword>
<keyword evidence="3" id="KW-0804">Transcription</keyword>
<feature type="domain" description="HTH deoR-type" evidence="4">
    <location>
        <begin position="2"/>
        <end position="57"/>
    </location>
</feature>
<dbReference type="Gene3D" id="3.40.50.1360">
    <property type="match status" value="1"/>
</dbReference>
<gene>
    <name evidence="5" type="ORF">BN1356_00439</name>
</gene>
<dbReference type="PROSITE" id="PS51000">
    <property type="entry name" value="HTH_DEOR_2"/>
    <property type="match status" value="1"/>
</dbReference>
<evidence type="ECO:0000256" key="1">
    <source>
        <dbReference type="ARBA" id="ARBA00023015"/>
    </source>
</evidence>
<dbReference type="InterPro" id="IPR018356">
    <property type="entry name" value="Tscrpt_reg_HTH_DeoR_CS"/>
</dbReference>
<dbReference type="AlphaFoldDB" id="A0A0E4H3R8"/>
<dbReference type="PANTHER" id="PTHR30363:SF44">
    <property type="entry name" value="AGA OPERON TRANSCRIPTIONAL REPRESSOR-RELATED"/>
    <property type="match status" value="1"/>
</dbReference>
<evidence type="ECO:0000313" key="6">
    <source>
        <dbReference type="Proteomes" id="UP000198604"/>
    </source>
</evidence>
<dbReference type="Proteomes" id="UP000198604">
    <property type="component" value="Unassembled WGS sequence"/>
</dbReference>
<dbReference type="SUPFAM" id="SSF46785">
    <property type="entry name" value="Winged helix' DNA-binding domain"/>
    <property type="match status" value="1"/>
</dbReference>
<dbReference type="Pfam" id="PF00455">
    <property type="entry name" value="DeoRC"/>
    <property type="match status" value="1"/>
</dbReference>
<dbReference type="InterPro" id="IPR036390">
    <property type="entry name" value="WH_DNA-bd_sf"/>
</dbReference>
<accession>A0A0E4H3R8</accession>
<sequence>MKINRKIKILQMLQKSEVITYQELADALEVSTMTVRRDITELSKENAVIKEHGGVRRLTFKVRTTDEKRLLFPQEKEHIAKLAADLIEPNSVIYLGAGTTILALAKCLKNNHKHIITNSLFTFNWLADNHFDNILLTGGEFVSKSEEFHGEHAERLVKDFFIDYAFLATNGLIDDSLTTFSPFSGRLQTTAMLQSKKVYLLADHSKFGISDSYIFGKANQLDAIISDSGLDNITKQHYQQYTNVIN</sequence>
<protein>
    <submittedName>
        <fullName evidence="5">Lactose phosphotransferase system repressor</fullName>
    </submittedName>
</protein>
<reference evidence="6" key="1">
    <citation type="submission" date="2015-03" db="EMBL/GenBank/DDBJ databases">
        <authorList>
            <person name="Urmite Genomes"/>
        </authorList>
    </citation>
    <scope>NUCLEOTIDE SEQUENCE [LARGE SCALE GENOMIC DNA]</scope>
    <source>
        <strain evidence="6">FF10</strain>
    </source>
</reference>
<dbReference type="PROSITE" id="PS00894">
    <property type="entry name" value="HTH_DEOR_1"/>
    <property type="match status" value="1"/>
</dbReference>
<dbReference type="InterPro" id="IPR036388">
    <property type="entry name" value="WH-like_DNA-bd_sf"/>
</dbReference>
<evidence type="ECO:0000256" key="2">
    <source>
        <dbReference type="ARBA" id="ARBA00023125"/>
    </source>
</evidence>
<dbReference type="Pfam" id="PF08220">
    <property type="entry name" value="HTH_DeoR"/>
    <property type="match status" value="1"/>
</dbReference>
<dbReference type="STRING" id="1608583.BN1356_00439"/>
<dbReference type="OrthoDB" id="9798651at2"/>
<evidence type="ECO:0000259" key="4">
    <source>
        <dbReference type="PROSITE" id="PS51000"/>
    </source>
</evidence>
<evidence type="ECO:0000313" key="5">
    <source>
        <dbReference type="EMBL" id="CQR24074.1"/>
    </source>
</evidence>
<dbReference type="Gene3D" id="1.10.10.10">
    <property type="entry name" value="Winged helix-like DNA-binding domain superfamily/Winged helix DNA-binding domain"/>
    <property type="match status" value="1"/>
</dbReference>
<dbReference type="EMBL" id="CTEN01000001">
    <property type="protein sequence ID" value="CQR24074.1"/>
    <property type="molecule type" value="Genomic_DNA"/>
</dbReference>
<dbReference type="PANTHER" id="PTHR30363">
    <property type="entry name" value="HTH-TYPE TRANSCRIPTIONAL REGULATOR SRLR-RELATED"/>
    <property type="match status" value="1"/>
</dbReference>
<dbReference type="InterPro" id="IPR014036">
    <property type="entry name" value="DeoR-like_C"/>
</dbReference>
<dbReference type="SUPFAM" id="SSF100950">
    <property type="entry name" value="NagB/RpiA/CoA transferase-like"/>
    <property type="match status" value="1"/>
</dbReference>
<keyword evidence="2" id="KW-0238">DNA-binding</keyword>
<keyword evidence="5" id="KW-0808">Transferase</keyword>
<evidence type="ECO:0000256" key="3">
    <source>
        <dbReference type="ARBA" id="ARBA00023163"/>
    </source>
</evidence>
<dbReference type="InterPro" id="IPR050313">
    <property type="entry name" value="Carb_Metab_HTH_regulators"/>
</dbReference>
<dbReference type="RefSeq" id="WP_093649783.1">
    <property type="nucleotide sequence ID" value="NZ_CTEN01000001.1"/>
</dbReference>
<dbReference type="PRINTS" id="PR00037">
    <property type="entry name" value="HTHLACR"/>
</dbReference>
<name>A0A0E4H3R8_9STRE</name>
<dbReference type="SMART" id="SM01134">
    <property type="entry name" value="DeoRC"/>
    <property type="match status" value="1"/>
</dbReference>
<dbReference type="GO" id="GO:0016740">
    <property type="term" value="F:transferase activity"/>
    <property type="evidence" value="ECO:0007669"/>
    <property type="project" value="UniProtKB-KW"/>
</dbReference>
<dbReference type="InterPro" id="IPR001034">
    <property type="entry name" value="DeoR_HTH"/>
</dbReference>
<dbReference type="InterPro" id="IPR037171">
    <property type="entry name" value="NagB/RpiA_transferase-like"/>
</dbReference>